<dbReference type="InterPro" id="IPR053301">
    <property type="entry name" value="F-box_motif"/>
</dbReference>
<proteinExistence type="predicted"/>
<accession>A0ABT5T596</accession>
<dbReference type="Pfam" id="PF08238">
    <property type="entry name" value="Sel1"/>
    <property type="match status" value="6"/>
</dbReference>
<sequence length="296" mass="31808">MIRILCVTLALVAIPASADAQLRVDDALVYLEQGEGDTAVQILVRLAARGDVLAQYNLGVLALTGQGGMDNEQAAHWLHQAAQAGYLRAQTALADLMLDRQDWAQAAHWYEQAAQAGDVTAQFMSGFFHDQALAGQQDLHAAAHWYEMAATQGHLQAQFALATLLAEQDKPEQAAHWFEHAALQGHAVAQFELARALAAGDGLAQDRNAARGWYLRAARAGFGPAMYNLALMQARGQGGHRSYRVALAWALNAQAAGHDPAQELIYALRDVMHADAQADAAALAQSCMDMQAEACD</sequence>
<dbReference type="PANTHER" id="PTHR45088">
    <property type="entry name" value="OSJNBA0022H21.17 PROTEIN"/>
    <property type="match status" value="1"/>
</dbReference>
<name>A0ABT5T596_9RHOB</name>
<evidence type="ECO:0000256" key="1">
    <source>
        <dbReference type="SAM" id="SignalP"/>
    </source>
</evidence>
<dbReference type="RefSeq" id="WP_274350904.1">
    <property type="nucleotide sequence ID" value="NZ_JAQZSM010000003.1"/>
</dbReference>
<organism evidence="2 3">
    <name type="scientific">Roseinatronobacter alkalisoli</name>
    <dbReference type="NCBI Taxonomy" id="3028235"/>
    <lineage>
        <taxon>Bacteria</taxon>
        <taxon>Pseudomonadati</taxon>
        <taxon>Pseudomonadota</taxon>
        <taxon>Alphaproteobacteria</taxon>
        <taxon>Rhodobacterales</taxon>
        <taxon>Paracoccaceae</taxon>
        <taxon>Roseinatronobacter</taxon>
    </lineage>
</organism>
<dbReference type="PANTHER" id="PTHR45088:SF1">
    <property type="entry name" value="OS04G0476000 PROTEIN"/>
    <property type="match status" value="1"/>
</dbReference>
<dbReference type="InterPro" id="IPR006597">
    <property type="entry name" value="Sel1-like"/>
</dbReference>
<keyword evidence="3" id="KW-1185">Reference proteome</keyword>
<dbReference type="SUPFAM" id="SSF81901">
    <property type="entry name" value="HCP-like"/>
    <property type="match status" value="2"/>
</dbReference>
<dbReference type="Proteomes" id="UP001431784">
    <property type="component" value="Unassembled WGS sequence"/>
</dbReference>
<dbReference type="SMART" id="SM00671">
    <property type="entry name" value="SEL1"/>
    <property type="match status" value="6"/>
</dbReference>
<protein>
    <submittedName>
        <fullName evidence="2">Tetratricopeptide repeat protein</fullName>
    </submittedName>
</protein>
<evidence type="ECO:0000313" key="3">
    <source>
        <dbReference type="Proteomes" id="UP001431784"/>
    </source>
</evidence>
<dbReference type="EMBL" id="JAQZSM010000003">
    <property type="protein sequence ID" value="MDD7970283.1"/>
    <property type="molecule type" value="Genomic_DNA"/>
</dbReference>
<gene>
    <name evidence="2" type="ORF">PUT78_04160</name>
</gene>
<dbReference type="Gene3D" id="1.25.40.10">
    <property type="entry name" value="Tetratricopeptide repeat domain"/>
    <property type="match status" value="2"/>
</dbReference>
<reference evidence="2" key="1">
    <citation type="submission" date="2023-02" db="EMBL/GenBank/DDBJ databases">
        <title>Description of Roseinatronobacter alkalisoli sp. nov., an alkaliphilic bacerium isolated from soda soil.</title>
        <authorList>
            <person name="Wei W."/>
        </authorList>
    </citation>
    <scope>NUCLEOTIDE SEQUENCE</scope>
    <source>
        <strain evidence="2">HJB301</strain>
    </source>
</reference>
<keyword evidence="1" id="KW-0732">Signal</keyword>
<dbReference type="InterPro" id="IPR011990">
    <property type="entry name" value="TPR-like_helical_dom_sf"/>
</dbReference>
<feature type="signal peptide" evidence="1">
    <location>
        <begin position="1"/>
        <end position="20"/>
    </location>
</feature>
<evidence type="ECO:0000313" key="2">
    <source>
        <dbReference type="EMBL" id="MDD7970283.1"/>
    </source>
</evidence>
<comment type="caution">
    <text evidence="2">The sequence shown here is derived from an EMBL/GenBank/DDBJ whole genome shotgun (WGS) entry which is preliminary data.</text>
</comment>
<feature type="chain" id="PRO_5047137693" evidence="1">
    <location>
        <begin position="21"/>
        <end position="296"/>
    </location>
</feature>